<dbReference type="EMBL" id="JBBPBM010000032">
    <property type="protein sequence ID" value="KAK8533802.1"/>
    <property type="molecule type" value="Genomic_DNA"/>
</dbReference>
<keyword evidence="3" id="KW-1185">Reference proteome</keyword>
<feature type="region of interest" description="Disordered" evidence="1">
    <location>
        <begin position="189"/>
        <end position="218"/>
    </location>
</feature>
<evidence type="ECO:0000313" key="3">
    <source>
        <dbReference type="Proteomes" id="UP001472677"/>
    </source>
</evidence>
<organism evidence="2 3">
    <name type="scientific">Hibiscus sabdariffa</name>
    <name type="common">roselle</name>
    <dbReference type="NCBI Taxonomy" id="183260"/>
    <lineage>
        <taxon>Eukaryota</taxon>
        <taxon>Viridiplantae</taxon>
        <taxon>Streptophyta</taxon>
        <taxon>Embryophyta</taxon>
        <taxon>Tracheophyta</taxon>
        <taxon>Spermatophyta</taxon>
        <taxon>Magnoliopsida</taxon>
        <taxon>eudicotyledons</taxon>
        <taxon>Gunneridae</taxon>
        <taxon>Pentapetalae</taxon>
        <taxon>rosids</taxon>
        <taxon>malvids</taxon>
        <taxon>Malvales</taxon>
        <taxon>Malvaceae</taxon>
        <taxon>Malvoideae</taxon>
        <taxon>Hibiscus</taxon>
    </lineage>
</organism>
<evidence type="ECO:0000313" key="2">
    <source>
        <dbReference type="EMBL" id="KAK8533802.1"/>
    </source>
</evidence>
<proteinExistence type="predicted"/>
<sequence>MKDRVHDGNEVSKDDLYGSWVQVTNCRKKPQTRKDLGGMAGAGGTVGHSTGSRFSAMSQLNDIATIEDNRIGKVGQNGYSMRTLGSDLARGKSVYLPHVESSKINEKCGELLQPGKFSNKQQGVLVQHGSIPNEVGANISRNSLSIAFVDQVKVMESSLSKGNHVAIQVVAPMDNMNPKVRNERILPISITGSGGSKGQGISTGVSKKGVRSKKKDPKSGTRLSLACLVENLSIELERAQSNIVQHGTDLSAPLSGEVDDMQWQENTAFDTAGFEDMQD</sequence>
<protein>
    <submittedName>
        <fullName evidence="2">Uncharacterized protein</fullName>
    </submittedName>
</protein>
<name>A0ABR2DA75_9ROSI</name>
<reference evidence="2 3" key="1">
    <citation type="journal article" date="2024" name="G3 (Bethesda)">
        <title>Genome assembly of Hibiscus sabdariffa L. provides insights into metabolisms of medicinal natural products.</title>
        <authorList>
            <person name="Kim T."/>
        </authorList>
    </citation>
    <scope>NUCLEOTIDE SEQUENCE [LARGE SCALE GENOMIC DNA]</scope>
    <source>
        <strain evidence="2">TK-2024</strain>
        <tissue evidence="2">Old leaves</tissue>
    </source>
</reference>
<dbReference type="Proteomes" id="UP001472677">
    <property type="component" value="Unassembled WGS sequence"/>
</dbReference>
<comment type="caution">
    <text evidence="2">The sequence shown here is derived from an EMBL/GenBank/DDBJ whole genome shotgun (WGS) entry which is preliminary data.</text>
</comment>
<accession>A0ABR2DA75</accession>
<evidence type="ECO:0000256" key="1">
    <source>
        <dbReference type="SAM" id="MobiDB-lite"/>
    </source>
</evidence>
<feature type="region of interest" description="Disordered" evidence="1">
    <location>
        <begin position="31"/>
        <end position="51"/>
    </location>
</feature>
<gene>
    <name evidence="2" type="ORF">V6N12_047206</name>
</gene>